<keyword evidence="2" id="KW-0238">DNA-binding</keyword>
<evidence type="ECO:0000256" key="3">
    <source>
        <dbReference type="ARBA" id="ARBA00023163"/>
    </source>
</evidence>
<dbReference type="OrthoDB" id="9800966at2"/>
<evidence type="ECO:0000259" key="4">
    <source>
        <dbReference type="PROSITE" id="PS51118"/>
    </source>
</evidence>
<name>A0A2A2IF47_9BACI</name>
<keyword evidence="3" id="KW-0804">Transcription</keyword>
<evidence type="ECO:0000313" key="5">
    <source>
        <dbReference type="EMBL" id="PAV29780.1"/>
    </source>
</evidence>
<sequence>MKEFIISHNRDNAINILSMRWNGLIICFLLNGPQRFHTIISSLGISGRVLSDRLKELERLEIVHREIIPETPVRIEYSLTEKGLSFKPILNEIEKWSKKWGRTTHTI</sequence>
<gene>
    <name evidence="5" type="ORF">CIL05_10470</name>
</gene>
<keyword evidence="1" id="KW-0805">Transcription regulation</keyword>
<evidence type="ECO:0000256" key="1">
    <source>
        <dbReference type="ARBA" id="ARBA00023015"/>
    </source>
</evidence>
<accession>A0A2A2IF47</accession>
<evidence type="ECO:0000256" key="2">
    <source>
        <dbReference type="ARBA" id="ARBA00023125"/>
    </source>
</evidence>
<keyword evidence="6" id="KW-1185">Reference proteome</keyword>
<dbReference type="Gene3D" id="1.10.10.10">
    <property type="entry name" value="Winged helix-like DNA-binding domain superfamily/Winged helix DNA-binding domain"/>
    <property type="match status" value="1"/>
</dbReference>
<dbReference type="InterPro" id="IPR036390">
    <property type="entry name" value="WH_DNA-bd_sf"/>
</dbReference>
<dbReference type="GO" id="GO:0003677">
    <property type="term" value="F:DNA binding"/>
    <property type="evidence" value="ECO:0007669"/>
    <property type="project" value="UniProtKB-KW"/>
</dbReference>
<feature type="domain" description="HTH hxlR-type" evidence="4">
    <location>
        <begin position="7"/>
        <end position="105"/>
    </location>
</feature>
<protein>
    <submittedName>
        <fullName evidence="5">Transcriptional regulator</fullName>
    </submittedName>
</protein>
<dbReference type="SUPFAM" id="SSF46785">
    <property type="entry name" value="Winged helix' DNA-binding domain"/>
    <property type="match status" value="1"/>
</dbReference>
<evidence type="ECO:0000313" key="6">
    <source>
        <dbReference type="Proteomes" id="UP000218887"/>
    </source>
</evidence>
<reference evidence="5 6" key="1">
    <citation type="submission" date="2017-08" db="EMBL/GenBank/DDBJ databases">
        <title>Virgibacillus indicus sp. nov. and Virgibacillus profoundi sp. nov, two moderately halophilic bacteria isolated from marine sediment by using the Microfluidic Streak Plate.</title>
        <authorList>
            <person name="Xu B."/>
            <person name="Hu B."/>
            <person name="Wang J."/>
            <person name="Zhu Y."/>
            <person name="Huang L."/>
            <person name="Du W."/>
            <person name="Huang Y."/>
        </authorList>
    </citation>
    <scope>NUCLEOTIDE SEQUENCE [LARGE SCALE GENOMIC DNA]</scope>
    <source>
        <strain evidence="5 6">IO3-P3-H5</strain>
    </source>
</reference>
<comment type="caution">
    <text evidence="5">The sequence shown here is derived from an EMBL/GenBank/DDBJ whole genome shotgun (WGS) entry which is preliminary data.</text>
</comment>
<dbReference type="PROSITE" id="PS51118">
    <property type="entry name" value="HTH_HXLR"/>
    <property type="match status" value="1"/>
</dbReference>
<dbReference type="RefSeq" id="WP_095655481.1">
    <property type="nucleotide sequence ID" value="NZ_NPOA01000006.1"/>
</dbReference>
<proteinExistence type="predicted"/>
<dbReference type="Pfam" id="PF01638">
    <property type="entry name" value="HxlR"/>
    <property type="match status" value="1"/>
</dbReference>
<dbReference type="PANTHER" id="PTHR33204:SF1">
    <property type="entry name" value="TRANSCRIPTIONAL REGULATOR, MARR FAMILY"/>
    <property type="match status" value="1"/>
</dbReference>
<dbReference type="PANTHER" id="PTHR33204">
    <property type="entry name" value="TRANSCRIPTIONAL REGULATOR, MARR FAMILY"/>
    <property type="match status" value="1"/>
</dbReference>
<dbReference type="AlphaFoldDB" id="A0A2A2IF47"/>
<dbReference type="Proteomes" id="UP000218887">
    <property type="component" value="Unassembled WGS sequence"/>
</dbReference>
<dbReference type="EMBL" id="NPOA01000006">
    <property type="protein sequence ID" value="PAV29780.1"/>
    <property type="molecule type" value="Genomic_DNA"/>
</dbReference>
<dbReference type="InterPro" id="IPR002577">
    <property type="entry name" value="HTH_HxlR"/>
</dbReference>
<organism evidence="5 6">
    <name type="scientific">Virgibacillus profundi</name>
    <dbReference type="NCBI Taxonomy" id="2024555"/>
    <lineage>
        <taxon>Bacteria</taxon>
        <taxon>Bacillati</taxon>
        <taxon>Bacillota</taxon>
        <taxon>Bacilli</taxon>
        <taxon>Bacillales</taxon>
        <taxon>Bacillaceae</taxon>
        <taxon>Virgibacillus</taxon>
    </lineage>
</organism>
<dbReference type="InterPro" id="IPR036388">
    <property type="entry name" value="WH-like_DNA-bd_sf"/>
</dbReference>